<dbReference type="InParanoid" id="A0A0C3BTI2"/>
<gene>
    <name evidence="1" type="ORF">PILCRDRAFT_812655</name>
</gene>
<accession>A0A0C3BTI2</accession>
<organism evidence="1 2">
    <name type="scientific">Piloderma croceum (strain F 1598)</name>
    <dbReference type="NCBI Taxonomy" id="765440"/>
    <lineage>
        <taxon>Eukaryota</taxon>
        <taxon>Fungi</taxon>
        <taxon>Dikarya</taxon>
        <taxon>Basidiomycota</taxon>
        <taxon>Agaricomycotina</taxon>
        <taxon>Agaricomycetes</taxon>
        <taxon>Agaricomycetidae</taxon>
        <taxon>Atheliales</taxon>
        <taxon>Atheliaceae</taxon>
        <taxon>Piloderma</taxon>
    </lineage>
</organism>
<proteinExistence type="predicted"/>
<dbReference type="HOGENOM" id="CLU_2729245_0_0_1"/>
<reference evidence="2" key="2">
    <citation type="submission" date="2015-01" db="EMBL/GenBank/DDBJ databases">
        <title>Evolutionary Origins and Diversification of the Mycorrhizal Mutualists.</title>
        <authorList>
            <consortium name="DOE Joint Genome Institute"/>
            <consortium name="Mycorrhizal Genomics Consortium"/>
            <person name="Kohler A."/>
            <person name="Kuo A."/>
            <person name="Nagy L.G."/>
            <person name="Floudas D."/>
            <person name="Copeland A."/>
            <person name="Barry K.W."/>
            <person name="Cichocki N."/>
            <person name="Veneault-Fourrey C."/>
            <person name="LaButti K."/>
            <person name="Lindquist E.A."/>
            <person name="Lipzen A."/>
            <person name="Lundell T."/>
            <person name="Morin E."/>
            <person name="Murat C."/>
            <person name="Riley R."/>
            <person name="Ohm R."/>
            <person name="Sun H."/>
            <person name="Tunlid A."/>
            <person name="Henrissat B."/>
            <person name="Grigoriev I.V."/>
            <person name="Hibbett D.S."/>
            <person name="Martin F."/>
        </authorList>
    </citation>
    <scope>NUCLEOTIDE SEQUENCE [LARGE SCALE GENOMIC DNA]</scope>
    <source>
        <strain evidence="2">F 1598</strain>
    </source>
</reference>
<feature type="non-terminal residue" evidence="1">
    <location>
        <position position="72"/>
    </location>
</feature>
<name>A0A0C3BTI2_PILCF</name>
<dbReference type="AlphaFoldDB" id="A0A0C3BTI2"/>
<dbReference type="EMBL" id="KN832974">
    <property type="protein sequence ID" value="KIM89873.1"/>
    <property type="molecule type" value="Genomic_DNA"/>
</dbReference>
<sequence>MTVPGAITLTSTSFSGKETTTLPFQLTPDGAVSDRSQLTLAIKISTSQDREDARKKIQTFFYDSSVIAGIVL</sequence>
<evidence type="ECO:0000313" key="2">
    <source>
        <dbReference type="Proteomes" id="UP000054166"/>
    </source>
</evidence>
<evidence type="ECO:0000313" key="1">
    <source>
        <dbReference type="EMBL" id="KIM89873.1"/>
    </source>
</evidence>
<reference evidence="1 2" key="1">
    <citation type="submission" date="2014-04" db="EMBL/GenBank/DDBJ databases">
        <authorList>
            <consortium name="DOE Joint Genome Institute"/>
            <person name="Kuo A."/>
            <person name="Tarkka M."/>
            <person name="Buscot F."/>
            <person name="Kohler A."/>
            <person name="Nagy L.G."/>
            <person name="Floudas D."/>
            <person name="Copeland A."/>
            <person name="Barry K.W."/>
            <person name="Cichocki N."/>
            <person name="Veneault-Fourrey C."/>
            <person name="LaButti K."/>
            <person name="Lindquist E.A."/>
            <person name="Lipzen A."/>
            <person name="Lundell T."/>
            <person name="Morin E."/>
            <person name="Murat C."/>
            <person name="Sun H."/>
            <person name="Tunlid A."/>
            <person name="Henrissat B."/>
            <person name="Grigoriev I.V."/>
            <person name="Hibbett D.S."/>
            <person name="Martin F."/>
            <person name="Nordberg H.P."/>
            <person name="Cantor M.N."/>
            <person name="Hua S.X."/>
        </authorList>
    </citation>
    <scope>NUCLEOTIDE SEQUENCE [LARGE SCALE GENOMIC DNA]</scope>
    <source>
        <strain evidence="1 2">F 1598</strain>
    </source>
</reference>
<dbReference type="Proteomes" id="UP000054166">
    <property type="component" value="Unassembled WGS sequence"/>
</dbReference>
<protein>
    <submittedName>
        <fullName evidence="1">Uncharacterized protein</fullName>
    </submittedName>
</protein>
<keyword evidence="2" id="KW-1185">Reference proteome</keyword>